<feature type="active site" description="Proton acceptor" evidence="1">
    <location>
        <position position="185"/>
    </location>
</feature>
<reference evidence="2" key="2">
    <citation type="submission" date="2020-10" db="EMBL/GenBank/DDBJ databases">
        <title>Mucilaginibacter sp. nov., isolated from soil.</title>
        <authorList>
            <person name="Jeon C.O."/>
        </authorList>
    </citation>
    <scope>NUCLEOTIDE SEQUENCE</scope>
    <source>
        <strain evidence="2">R11</strain>
    </source>
</reference>
<dbReference type="EMBL" id="WWEO01000045">
    <property type="protein sequence ID" value="NCD71893.1"/>
    <property type="molecule type" value="Genomic_DNA"/>
</dbReference>
<proteinExistence type="predicted"/>
<protein>
    <submittedName>
        <fullName evidence="2">Chloramphenicol acetyltransferase</fullName>
    </submittedName>
</protein>
<name>A0A965ZKV7_9SPHI</name>
<dbReference type="PANTHER" id="PTHR38474:SF1">
    <property type="entry name" value="SLR0299 PROTEIN"/>
    <property type="match status" value="1"/>
</dbReference>
<dbReference type="SMART" id="SM01059">
    <property type="entry name" value="CAT"/>
    <property type="match status" value="1"/>
</dbReference>
<accession>A0A965ZKV7</accession>
<comment type="caution">
    <text evidence="2">The sequence shown here is derived from an EMBL/GenBank/DDBJ whole genome shotgun (WGS) entry which is preliminary data.</text>
</comment>
<dbReference type="Proteomes" id="UP000638732">
    <property type="component" value="Unassembled WGS sequence"/>
</dbReference>
<keyword evidence="3" id="KW-1185">Reference proteome</keyword>
<dbReference type="InterPro" id="IPR023213">
    <property type="entry name" value="CAT-like_dom_sf"/>
</dbReference>
<dbReference type="InterPro" id="IPR001707">
    <property type="entry name" value="Cmp_AcTrfase"/>
</dbReference>
<reference evidence="2" key="1">
    <citation type="submission" date="2020-01" db="EMBL/GenBank/DDBJ databases">
        <authorList>
            <person name="Seo Y.L."/>
        </authorList>
    </citation>
    <scope>NUCLEOTIDE SEQUENCE</scope>
    <source>
        <strain evidence="2">R11</strain>
    </source>
</reference>
<evidence type="ECO:0000313" key="3">
    <source>
        <dbReference type="Proteomes" id="UP000638732"/>
    </source>
</evidence>
<organism evidence="2 3">
    <name type="scientific">Mucilaginibacter agri</name>
    <dbReference type="NCBI Taxonomy" id="2695265"/>
    <lineage>
        <taxon>Bacteria</taxon>
        <taxon>Pseudomonadati</taxon>
        <taxon>Bacteroidota</taxon>
        <taxon>Sphingobacteriia</taxon>
        <taxon>Sphingobacteriales</taxon>
        <taxon>Sphingobacteriaceae</taxon>
        <taxon>Mucilaginibacter</taxon>
    </lineage>
</organism>
<sequence length="208" mass="23991">MKQKLDLDSWNRKEHFKFFNQFEEPYYGVNVTIDCTTAYKAAKQNGVSFFLYYLYQSLSAAQIIEPFKLRIEEDEVFIYDRVDAGSTIGRPDGTFGFGDFIYYATFNEFYPEALKVMERVSSSTTLDRSPAKNVIRYSPLPWIDFTALSHARMFSFKDSCPKISFGKMTDNSGKRTMPVSIHVHHALVDGLHVGQYIDCYQQLLNTAL</sequence>
<dbReference type="PIRSF" id="PIRSF000440">
    <property type="entry name" value="CAT"/>
    <property type="match status" value="1"/>
</dbReference>
<dbReference type="RefSeq" id="WP_166587868.1">
    <property type="nucleotide sequence ID" value="NZ_WWEO01000045.1"/>
</dbReference>
<gene>
    <name evidence="2" type="ORF">GSY63_21195</name>
</gene>
<dbReference type="Pfam" id="PF00302">
    <property type="entry name" value="CAT"/>
    <property type="match status" value="1"/>
</dbReference>
<dbReference type="AlphaFoldDB" id="A0A965ZKV7"/>
<evidence type="ECO:0000256" key="1">
    <source>
        <dbReference type="PIRSR" id="PIRSR000440-1"/>
    </source>
</evidence>
<dbReference type="GO" id="GO:0008811">
    <property type="term" value="F:chloramphenicol O-acetyltransferase activity"/>
    <property type="evidence" value="ECO:0007669"/>
    <property type="project" value="InterPro"/>
</dbReference>
<evidence type="ECO:0000313" key="2">
    <source>
        <dbReference type="EMBL" id="NCD71893.1"/>
    </source>
</evidence>
<dbReference type="PANTHER" id="PTHR38474">
    <property type="entry name" value="SLR0299 PROTEIN"/>
    <property type="match status" value="1"/>
</dbReference>
<dbReference type="Gene3D" id="3.30.559.10">
    <property type="entry name" value="Chloramphenicol acetyltransferase-like domain"/>
    <property type="match status" value="1"/>
</dbReference>
<dbReference type="SUPFAM" id="SSF52777">
    <property type="entry name" value="CoA-dependent acyltransferases"/>
    <property type="match status" value="1"/>
</dbReference>